<dbReference type="PANTHER" id="PTHR36766:SF64">
    <property type="entry name" value="OS12G0206100 PROTEIN"/>
    <property type="match status" value="1"/>
</dbReference>
<keyword evidence="4" id="KW-0547">Nucleotide-binding</keyword>
<keyword evidence="3" id="KW-0677">Repeat</keyword>
<dbReference type="PANTHER" id="PTHR36766">
    <property type="entry name" value="PLANT BROAD-SPECTRUM MILDEW RESISTANCE PROTEIN RPW8"/>
    <property type="match status" value="1"/>
</dbReference>
<keyword evidence="2" id="KW-0433">Leucine-rich repeat</keyword>
<accession>A0AAQ3X777</accession>
<evidence type="ECO:0000313" key="10">
    <source>
        <dbReference type="Proteomes" id="UP001341281"/>
    </source>
</evidence>
<feature type="domain" description="NB-ARC" evidence="7">
    <location>
        <begin position="220"/>
        <end position="389"/>
    </location>
</feature>
<proteinExistence type="inferred from homology"/>
<gene>
    <name evidence="9" type="ORF">U9M48_033871</name>
</gene>
<evidence type="ECO:0000256" key="2">
    <source>
        <dbReference type="ARBA" id="ARBA00022614"/>
    </source>
</evidence>
<dbReference type="InterPro" id="IPR002182">
    <property type="entry name" value="NB-ARC"/>
</dbReference>
<dbReference type="AlphaFoldDB" id="A0AAQ3X777"/>
<dbReference type="GO" id="GO:0005524">
    <property type="term" value="F:ATP binding"/>
    <property type="evidence" value="ECO:0007669"/>
    <property type="project" value="UniProtKB-KW"/>
</dbReference>
<reference evidence="9 10" key="1">
    <citation type="submission" date="2024-02" db="EMBL/GenBank/DDBJ databases">
        <title>High-quality chromosome-scale genome assembly of Pensacola bahiagrass (Paspalum notatum Flugge var. saurae).</title>
        <authorList>
            <person name="Vega J.M."/>
            <person name="Podio M."/>
            <person name="Orjuela J."/>
            <person name="Siena L.A."/>
            <person name="Pessino S.C."/>
            <person name="Combes M.C."/>
            <person name="Mariac C."/>
            <person name="Albertini E."/>
            <person name="Pupilli F."/>
            <person name="Ortiz J.P.A."/>
            <person name="Leblanc O."/>
        </authorList>
    </citation>
    <scope>NUCLEOTIDE SEQUENCE [LARGE SCALE GENOMIC DNA]</scope>
    <source>
        <strain evidence="9">R1</strain>
        <tissue evidence="9">Leaf</tissue>
    </source>
</reference>
<dbReference type="InterPro" id="IPR041118">
    <property type="entry name" value="Rx_N"/>
</dbReference>
<feature type="domain" description="Disease resistance N-terminal" evidence="8">
    <location>
        <begin position="12"/>
        <end position="100"/>
    </location>
</feature>
<dbReference type="PRINTS" id="PR00364">
    <property type="entry name" value="DISEASERSIST"/>
</dbReference>
<dbReference type="EMBL" id="CP144751">
    <property type="protein sequence ID" value="WVZ87191.1"/>
    <property type="molecule type" value="Genomic_DNA"/>
</dbReference>
<evidence type="ECO:0000256" key="5">
    <source>
        <dbReference type="ARBA" id="ARBA00022821"/>
    </source>
</evidence>
<keyword evidence="5" id="KW-0611">Plant defense</keyword>
<keyword evidence="6" id="KW-0067">ATP-binding</keyword>
<evidence type="ECO:0000256" key="6">
    <source>
        <dbReference type="ARBA" id="ARBA00022840"/>
    </source>
</evidence>
<dbReference type="Pfam" id="PF00931">
    <property type="entry name" value="NB-ARC"/>
    <property type="match status" value="1"/>
</dbReference>
<dbReference type="SUPFAM" id="SSF52540">
    <property type="entry name" value="P-loop containing nucleoside triphosphate hydrolases"/>
    <property type="match status" value="1"/>
</dbReference>
<name>A0AAQ3X777_PASNO</name>
<dbReference type="Gene3D" id="1.20.5.4130">
    <property type="match status" value="1"/>
</dbReference>
<dbReference type="GO" id="GO:0043531">
    <property type="term" value="F:ADP binding"/>
    <property type="evidence" value="ECO:0007669"/>
    <property type="project" value="InterPro"/>
</dbReference>
<dbReference type="Proteomes" id="UP001341281">
    <property type="component" value="Chromosome 07"/>
</dbReference>
<evidence type="ECO:0000313" key="9">
    <source>
        <dbReference type="EMBL" id="WVZ87191.1"/>
    </source>
</evidence>
<protein>
    <submittedName>
        <fullName evidence="9">Uncharacterized protein</fullName>
    </submittedName>
</protein>
<evidence type="ECO:0000256" key="4">
    <source>
        <dbReference type="ARBA" id="ARBA00022741"/>
    </source>
</evidence>
<dbReference type="Gene3D" id="3.40.50.300">
    <property type="entry name" value="P-loop containing nucleotide triphosphate hydrolases"/>
    <property type="match status" value="1"/>
</dbReference>
<evidence type="ECO:0000256" key="1">
    <source>
        <dbReference type="ARBA" id="ARBA00008894"/>
    </source>
</evidence>
<keyword evidence="10" id="KW-1185">Reference proteome</keyword>
<dbReference type="Pfam" id="PF18052">
    <property type="entry name" value="Rx_N"/>
    <property type="match status" value="1"/>
</dbReference>
<evidence type="ECO:0000256" key="3">
    <source>
        <dbReference type="ARBA" id="ARBA00022737"/>
    </source>
</evidence>
<comment type="similarity">
    <text evidence="1">Belongs to the disease resistance NB-LRR family.</text>
</comment>
<dbReference type="GO" id="GO:0006952">
    <property type="term" value="P:defense response"/>
    <property type="evidence" value="ECO:0007669"/>
    <property type="project" value="UniProtKB-KW"/>
</dbReference>
<sequence length="392" mass="43797">MGVEGSMVDAAVGWLVQSILGSLLTDKLEAWALEVGLAGDARRLKREMRGVEAVLAAARGRGFGAGNETLARSMEELRKLLYDAEDVLDELDYYRLRQIQQGDAAAAATSTNGSGASSASAASSTWPLVWNARDSFTSWASKSTDFVMTHAGRKRKRGEENPAEDIIVPLKNKHDMSRRINEIASQLSIITPKEGLVSIKAPTTSVPVEQKVYGRDIDRDKIVHLLINGKSNDLQVLPVVGSGGIGKTTLARFVYRNQRITDHFDLQMWVCVSNNFEEMRLTHEMLEHIDKGRQDFYKISSFNVLQELLMDNIRNKRFLLVVDDMWEDKDMNRWNRFLAPLKCSEVTGCMILATTRSPSVAKIIGTLSMLELEGLDDDDFWLLFKSCAFGDD</sequence>
<evidence type="ECO:0000259" key="8">
    <source>
        <dbReference type="Pfam" id="PF18052"/>
    </source>
</evidence>
<dbReference type="FunFam" id="3.40.50.300:FF:001091">
    <property type="entry name" value="Probable disease resistance protein At1g61300"/>
    <property type="match status" value="1"/>
</dbReference>
<organism evidence="9 10">
    <name type="scientific">Paspalum notatum var. saurae</name>
    <dbReference type="NCBI Taxonomy" id="547442"/>
    <lineage>
        <taxon>Eukaryota</taxon>
        <taxon>Viridiplantae</taxon>
        <taxon>Streptophyta</taxon>
        <taxon>Embryophyta</taxon>
        <taxon>Tracheophyta</taxon>
        <taxon>Spermatophyta</taxon>
        <taxon>Magnoliopsida</taxon>
        <taxon>Liliopsida</taxon>
        <taxon>Poales</taxon>
        <taxon>Poaceae</taxon>
        <taxon>PACMAD clade</taxon>
        <taxon>Panicoideae</taxon>
        <taxon>Andropogonodae</taxon>
        <taxon>Paspaleae</taxon>
        <taxon>Paspalinae</taxon>
        <taxon>Paspalum</taxon>
    </lineage>
</organism>
<dbReference type="InterPro" id="IPR027417">
    <property type="entry name" value="P-loop_NTPase"/>
</dbReference>
<evidence type="ECO:0000259" key="7">
    <source>
        <dbReference type="Pfam" id="PF00931"/>
    </source>
</evidence>